<evidence type="ECO:0000256" key="4">
    <source>
        <dbReference type="ARBA" id="ARBA00022989"/>
    </source>
</evidence>
<dbReference type="GO" id="GO:0033228">
    <property type="term" value="P:cysteine export across plasma membrane"/>
    <property type="evidence" value="ECO:0007669"/>
    <property type="project" value="TreeGrafter"/>
</dbReference>
<keyword evidence="2" id="KW-1003">Cell membrane</keyword>
<proteinExistence type="predicted"/>
<sequence>MSFVATSTGSIAPLILFAAVATVTPGGATALATASGSQFGFRRSIPLMAGIALGLASLAAAAAAGLAGVLLAAPVLQTGMKAIGSAYLLWLAWRVARSGAPDLDRSTAAPTTLLGGACLLWLNPKGWAMALGAAASFAMLANGPLHLALLLGGAFGVSAAVSLSLWCAAGVLLARLVRTERQWRIVNTLLGVLLAVSIVPMWR</sequence>
<feature type="transmembrane region" description="Helical" evidence="6">
    <location>
        <begin position="45"/>
        <end position="73"/>
    </location>
</feature>
<name>A0A1I3NSN4_9BURK</name>
<feature type="transmembrane region" description="Helical" evidence="6">
    <location>
        <begin position="185"/>
        <end position="202"/>
    </location>
</feature>
<evidence type="ECO:0000256" key="6">
    <source>
        <dbReference type="SAM" id="Phobius"/>
    </source>
</evidence>
<dbReference type="RefSeq" id="WP_091014441.1">
    <property type="nucleotide sequence ID" value="NZ_CP041745.1"/>
</dbReference>
<dbReference type="InterPro" id="IPR001123">
    <property type="entry name" value="LeuE-type"/>
</dbReference>
<reference evidence="7 8" key="1">
    <citation type="submission" date="2016-10" db="EMBL/GenBank/DDBJ databases">
        <authorList>
            <person name="de Groot N.N."/>
        </authorList>
    </citation>
    <scope>NUCLEOTIDE SEQUENCE [LARGE SCALE GENOMIC DNA]</scope>
    <source>
        <strain evidence="7 8">LMG 23650</strain>
    </source>
</reference>
<evidence type="ECO:0000313" key="7">
    <source>
        <dbReference type="EMBL" id="SFJ12283.1"/>
    </source>
</evidence>
<dbReference type="GO" id="GO:0015171">
    <property type="term" value="F:amino acid transmembrane transporter activity"/>
    <property type="evidence" value="ECO:0007669"/>
    <property type="project" value="TreeGrafter"/>
</dbReference>
<evidence type="ECO:0000256" key="2">
    <source>
        <dbReference type="ARBA" id="ARBA00022475"/>
    </source>
</evidence>
<dbReference type="PANTHER" id="PTHR30086">
    <property type="entry name" value="ARGININE EXPORTER PROTEIN ARGO"/>
    <property type="match status" value="1"/>
</dbReference>
<keyword evidence="5 6" id="KW-0472">Membrane</keyword>
<evidence type="ECO:0000256" key="5">
    <source>
        <dbReference type="ARBA" id="ARBA00023136"/>
    </source>
</evidence>
<dbReference type="EMBL" id="FOQU01000005">
    <property type="protein sequence ID" value="SFJ12283.1"/>
    <property type="molecule type" value="Genomic_DNA"/>
</dbReference>
<feature type="transmembrane region" description="Helical" evidence="6">
    <location>
        <begin position="147"/>
        <end position="173"/>
    </location>
</feature>
<dbReference type="GO" id="GO:0005886">
    <property type="term" value="C:plasma membrane"/>
    <property type="evidence" value="ECO:0007669"/>
    <property type="project" value="UniProtKB-SubCell"/>
</dbReference>
<evidence type="ECO:0000256" key="3">
    <source>
        <dbReference type="ARBA" id="ARBA00022692"/>
    </source>
</evidence>
<keyword evidence="8" id="KW-1185">Reference proteome</keyword>
<dbReference type="OrthoDB" id="9812084at2"/>
<organism evidence="7 8">
    <name type="scientific">Paraburkholderia megapolitana</name>
    <dbReference type="NCBI Taxonomy" id="420953"/>
    <lineage>
        <taxon>Bacteria</taxon>
        <taxon>Pseudomonadati</taxon>
        <taxon>Pseudomonadota</taxon>
        <taxon>Betaproteobacteria</taxon>
        <taxon>Burkholderiales</taxon>
        <taxon>Burkholderiaceae</taxon>
        <taxon>Paraburkholderia</taxon>
    </lineage>
</organism>
<accession>A0A1I3NSN4</accession>
<dbReference type="Pfam" id="PF01810">
    <property type="entry name" value="LysE"/>
    <property type="match status" value="1"/>
</dbReference>
<dbReference type="Proteomes" id="UP000199548">
    <property type="component" value="Unassembled WGS sequence"/>
</dbReference>
<feature type="transmembrane region" description="Helical" evidence="6">
    <location>
        <begin position="117"/>
        <end position="141"/>
    </location>
</feature>
<dbReference type="PANTHER" id="PTHR30086:SF20">
    <property type="entry name" value="ARGININE EXPORTER PROTEIN ARGO-RELATED"/>
    <property type="match status" value="1"/>
</dbReference>
<dbReference type="STRING" id="420953.SAMN05192543_105505"/>
<keyword evidence="4 6" id="KW-1133">Transmembrane helix</keyword>
<evidence type="ECO:0000256" key="1">
    <source>
        <dbReference type="ARBA" id="ARBA00004651"/>
    </source>
</evidence>
<evidence type="ECO:0000313" key="8">
    <source>
        <dbReference type="Proteomes" id="UP000199548"/>
    </source>
</evidence>
<feature type="transmembrane region" description="Helical" evidence="6">
    <location>
        <begin position="12"/>
        <end position="33"/>
    </location>
</feature>
<keyword evidence="3 6" id="KW-0812">Transmembrane</keyword>
<comment type="subcellular location">
    <subcellularLocation>
        <location evidence="1">Cell membrane</location>
        <topology evidence="1">Multi-pass membrane protein</topology>
    </subcellularLocation>
</comment>
<dbReference type="AlphaFoldDB" id="A0A1I3NSN4"/>
<protein>
    <submittedName>
        <fullName evidence="7">Threonine/homoserine/homoserine lactone efflux protein</fullName>
    </submittedName>
</protein>
<gene>
    <name evidence="7" type="ORF">SAMN05192543_105505</name>
</gene>
<feature type="transmembrane region" description="Helical" evidence="6">
    <location>
        <begin position="79"/>
        <end position="96"/>
    </location>
</feature>